<organism evidence="1 2">
    <name type="scientific">Rhodanobacter humi</name>
    <dbReference type="NCBI Taxonomy" id="1888173"/>
    <lineage>
        <taxon>Bacteria</taxon>
        <taxon>Pseudomonadati</taxon>
        <taxon>Pseudomonadota</taxon>
        <taxon>Gammaproteobacteria</taxon>
        <taxon>Lysobacterales</taxon>
        <taxon>Rhodanobacteraceae</taxon>
        <taxon>Rhodanobacter</taxon>
    </lineage>
</organism>
<dbReference type="EMBL" id="JBGBPY010000001">
    <property type="protein sequence ID" value="MEY2183790.1"/>
    <property type="molecule type" value="Genomic_DNA"/>
</dbReference>
<name>A0ABV4ATT7_9GAMM</name>
<gene>
    <name evidence="1" type="ORF">AB7878_15305</name>
</gene>
<keyword evidence="2" id="KW-1185">Reference proteome</keyword>
<evidence type="ECO:0000313" key="1">
    <source>
        <dbReference type="EMBL" id="MEY2183790.1"/>
    </source>
</evidence>
<sequence length="265" mass="29440">MPEIEARHAGEAVFNLATALEGADGWKVSEKDATIYRLLGKDLKSCLFVSRGPGDWDALEPTYRQAWLDEIKRRLKGRELQLLNDKSIADETRYVLKKASHFAGSAMPSVLFFSQYKCNAHFQSAYDDSPGWIAGKPLVEVAKKLQEDVDRSVDFRISVSWIGCRWIAWNNRGFTTHCLANVMPLRIVPNPRPSVAEQARLGELMHGINYSAAVPADRRDPGHWESTAPCTVISIVDGGQGTDVLYTVKSGFCRDNGNATVLNTV</sequence>
<protein>
    <submittedName>
        <fullName evidence="1">Uncharacterized protein</fullName>
    </submittedName>
</protein>
<evidence type="ECO:0000313" key="2">
    <source>
        <dbReference type="Proteomes" id="UP001562159"/>
    </source>
</evidence>
<reference evidence="1 2" key="1">
    <citation type="submission" date="2024-07" db="EMBL/GenBank/DDBJ databases">
        <title>Molecular mechanisms and environmental adaptations of flagellar loss and biofilm growth of Rhodanobacter under environmental stress.</title>
        <authorList>
            <person name="Chen M."/>
        </authorList>
    </citation>
    <scope>NUCLEOTIDE SEQUENCE [LARGE SCALE GENOMIC DNA]</scope>
    <source>
        <strain evidence="1 2">RS22</strain>
    </source>
</reference>
<comment type="caution">
    <text evidence="1">The sequence shown here is derived from an EMBL/GenBank/DDBJ whole genome shotgun (WGS) entry which is preliminary data.</text>
</comment>
<accession>A0ABV4ATT7</accession>
<proteinExistence type="predicted"/>
<dbReference type="Proteomes" id="UP001562159">
    <property type="component" value="Unassembled WGS sequence"/>
</dbReference>